<reference evidence="1" key="1">
    <citation type="submission" date="2020-11" db="EMBL/GenBank/DDBJ databases">
        <authorList>
            <consortium name="DOE Joint Genome Institute"/>
            <person name="Ahrendt S."/>
            <person name="Riley R."/>
            <person name="Andreopoulos W."/>
            <person name="Labutti K."/>
            <person name="Pangilinan J."/>
            <person name="Ruiz-Duenas F.J."/>
            <person name="Barrasa J.M."/>
            <person name="Sanchez-Garcia M."/>
            <person name="Camarero S."/>
            <person name="Miyauchi S."/>
            <person name="Serrano A."/>
            <person name="Linde D."/>
            <person name="Babiker R."/>
            <person name="Drula E."/>
            <person name="Ayuso-Fernandez I."/>
            <person name="Pacheco R."/>
            <person name="Padilla G."/>
            <person name="Ferreira P."/>
            <person name="Barriuso J."/>
            <person name="Kellner H."/>
            <person name="Castanera R."/>
            <person name="Alfaro M."/>
            <person name="Ramirez L."/>
            <person name="Pisabarro A.G."/>
            <person name="Kuo A."/>
            <person name="Tritt A."/>
            <person name="Lipzen A."/>
            <person name="He G."/>
            <person name="Yan M."/>
            <person name="Ng V."/>
            <person name="Cullen D."/>
            <person name="Martin F."/>
            <person name="Rosso M.-N."/>
            <person name="Henrissat B."/>
            <person name="Hibbett D."/>
            <person name="Martinez A.T."/>
            <person name="Grigoriev I.V."/>
        </authorList>
    </citation>
    <scope>NUCLEOTIDE SEQUENCE</scope>
    <source>
        <strain evidence="1">AH 40177</strain>
    </source>
</reference>
<evidence type="ECO:0000313" key="2">
    <source>
        <dbReference type="Proteomes" id="UP000772434"/>
    </source>
</evidence>
<comment type="caution">
    <text evidence="1">The sequence shown here is derived from an EMBL/GenBank/DDBJ whole genome shotgun (WGS) entry which is preliminary data.</text>
</comment>
<evidence type="ECO:0000313" key="1">
    <source>
        <dbReference type="EMBL" id="KAF9063407.1"/>
    </source>
</evidence>
<gene>
    <name evidence="1" type="ORF">BDP27DRAFT_1335187</name>
</gene>
<accession>A0A9P5U2D1</accession>
<protein>
    <submittedName>
        <fullName evidence="1">Uncharacterized protein</fullName>
    </submittedName>
</protein>
<sequence>MSSGASEIYARLLLPRKHGYPLWRPEPNELLPLEYQDEGIRIGDVGVITADGAFDFLFNVFLPKDHVINQWNRAVPEGFTPLPWDSRQVNRSSHLHCPGVSISSSGAQCYDLSIQASA</sequence>
<dbReference type="Proteomes" id="UP000772434">
    <property type="component" value="Unassembled WGS sequence"/>
</dbReference>
<dbReference type="OrthoDB" id="3070764at2759"/>
<name>A0A9P5U2D1_9AGAR</name>
<keyword evidence="2" id="KW-1185">Reference proteome</keyword>
<organism evidence="1 2">
    <name type="scientific">Rhodocollybia butyracea</name>
    <dbReference type="NCBI Taxonomy" id="206335"/>
    <lineage>
        <taxon>Eukaryota</taxon>
        <taxon>Fungi</taxon>
        <taxon>Dikarya</taxon>
        <taxon>Basidiomycota</taxon>
        <taxon>Agaricomycotina</taxon>
        <taxon>Agaricomycetes</taxon>
        <taxon>Agaricomycetidae</taxon>
        <taxon>Agaricales</taxon>
        <taxon>Marasmiineae</taxon>
        <taxon>Omphalotaceae</taxon>
        <taxon>Rhodocollybia</taxon>
    </lineage>
</organism>
<proteinExistence type="predicted"/>
<dbReference type="AlphaFoldDB" id="A0A9P5U2D1"/>
<dbReference type="EMBL" id="JADNRY010000147">
    <property type="protein sequence ID" value="KAF9063407.1"/>
    <property type="molecule type" value="Genomic_DNA"/>
</dbReference>